<reference evidence="4 5" key="1">
    <citation type="journal article" date="1979" name="Int. J. Syst. Evol. Microbiol.">
        <title>Bacillus globisporus subsp. marinus subsp. nov.</title>
        <authorList>
            <person name="Liu H."/>
        </authorList>
    </citation>
    <scope>NUCLEOTIDE SEQUENCE [LARGE SCALE GENOMIC DNA]</scope>
    <source>
        <strain evidence="4 5">DSM 1297</strain>
    </source>
</reference>
<dbReference type="Pfam" id="PF00440">
    <property type="entry name" value="TetR_N"/>
    <property type="match status" value="1"/>
</dbReference>
<comment type="caution">
    <text evidence="4">The sequence shown here is derived from an EMBL/GenBank/DDBJ whole genome shotgun (WGS) entry which is preliminary data.</text>
</comment>
<organism evidence="4 5">
    <name type="scientific">Jeotgalibacillus marinus</name>
    <dbReference type="NCBI Taxonomy" id="86667"/>
    <lineage>
        <taxon>Bacteria</taxon>
        <taxon>Bacillati</taxon>
        <taxon>Bacillota</taxon>
        <taxon>Bacilli</taxon>
        <taxon>Bacillales</taxon>
        <taxon>Caryophanaceae</taxon>
        <taxon>Jeotgalibacillus</taxon>
    </lineage>
</organism>
<gene>
    <name evidence="4" type="ORF">AB1471_13625</name>
</gene>
<feature type="DNA-binding region" description="H-T-H motif" evidence="2">
    <location>
        <begin position="30"/>
        <end position="49"/>
    </location>
</feature>
<protein>
    <submittedName>
        <fullName evidence="4">TetR/AcrR family transcriptional regulator</fullName>
    </submittedName>
</protein>
<dbReference type="Gene3D" id="1.10.357.10">
    <property type="entry name" value="Tetracycline Repressor, domain 2"/>
    <property type="match status" value="1"/>
</dbReference>
<dbReference type="InterPro" id="IPR001647">
    <property type="entry name" value="HTH_TetR"/>
</dbReference>
<dbReference type="InterPro" id="IPR009057">
    <property type="entry name" value="Homeodomain-like_sf"/>
</dbReference>
<dbReference type="RefSeq" id="WP_367780317.1">
    <property type="nucleotide sequence ID" value="NZ_JBFMIA010000016.1"/>
</dbReference>
<sequence>MRKIDKEEMRRTYAKKIINVIRIQGFNSLKIQDMAEHMQISKATLYNYFSSKEEIIHEVAQTYISFFEQVDQTILNSELTYINRFQKAFEQEVLTSIYISNLFLEELKIGFPDLYEGIISAQRKIKSDIRKFYKMGMEEGIFHSLNPYILLMQDEVILRKLLDPTYLIEEGITIKQALFDYYQAKKVQIIKPDALLAINDEPMIEKIEQLARKLSHSYL</sequence>
<dbReference type="Proteomes" id="UP001556040">
    <property type="component" value="Unassembled WGS sequence"/>
</dbReference>
<keyword evidence="1 2" id="KW-0238">DNA-binding</keyword>
<evidence type="ECO:0000256" key="2">
    <source>
        <dbReference type="PROSITE-ProRule" id="PRU00335"/>
    </source>
</evidence>
<dbReference type="EMBL" id="JBFMIA010000016">
    <property type="protein sequence ID" value="MEW9502830.1"/>
    <property type="molecule type" value="Genomic_DNA"/>
</dbReference>
<accession>A0ABV3Q659</accession>
<evidence type="ECO:0000256" key="1">
    <source>
        <dbReference type="ARBA" id="ARBA00023125"/>
    </source>
</evidence>
<name>A0ABV3Q659_9BACL</name>
<feature type="domain" description="HTH tetR-type" evidence="3">
    <location>
        <begin position="7"/>
        <end position="67"/>
    </location>
</feature>
<evidence type="ECO:0000313" key="4">
    <source>
        <dbReference type="EMBL" id="MEW9502830.1"/>
    </source>
</evidence>
<evidence type="ECO:0000259" key="3">
    <source>
        <dbReference type="PROSITE" id="PS50977"/>
    </source>
</evidence>
<keyword evidence="5" id="KW-1185">Reference proteome</keyword>
<proteinExistence type="predicted"/>
<evidence type="ECO:0000313" key="5">
    <source>
        <dbReference type="Proteomes" id="UP001556040"/>
    </source>
</evidence>
<dbReference type="SUPFAM" id="SSF46689">
    <property type="entry name" value="Homeodomain-like"/>
    <property type="match status" value="1"/>
</dbReference>
<dbReference type="PROSITE" id="PS50977">
    <property type="entry name" value="HTH_TETR_2"/>
    <property type="match status" value="1"/>
</dbReference>